<dbReference type="NCBIfam" id="NF041518">
    <property type="entry name" value="choice_anch_Q"/>
    <property type="match status" value="1"/>
</dbReference>
<dbReference type="GO" id="GO:0005576">
    <property type="term" value="C:extracellular region"/>
    <property type="evidence" value="ECO:0007669"/>
    <property type="project" value="UniProtKB-SubCell"/>
</dbReference>
<evidence type="ECO:0000256" key="4">
    <source>
        <dbReference type="SAM" id="MobiDB-lite"/>
    </source>
</evidence>
<dbReference type="PANTHER" id="PTHR40088">
    <property type="entry name" value="PECTATE LYASE (EUROFUNG)"/>
    <property type="match status" value="1"/>
</dbReference>
<dbReference type="PANTHER" id="PTHR40088:SF2">
    <property type="entry name" value="SECRETED SUGAR HYDROLASE"/>
    <property type="match status" value="1"/>
</dbReference>
<name>A0A4R4Q9Y0_9ACTN</name>
<dbReference type="AlphaFoldDB" id="A0A4R4Q9Y0"/>
<proteinExistence type="predicted"/>
<dbReference type="SUPFAM" id="SSF51126">
    <property type="entry name" value="Pectin lyase-like"/>
    <property type="match status" value="1"/>
</dbReference>
<dbReference type="RefSeq" id="WP_132404838.1">
    <property type="nucleotide sequence ID" value="NZ_SMKA01000026.1"/>
</dbReference>
<evidence type="ECO:0000313" key="7">
    <source>
        <dbReference type="EMBL" id="TDC32097.1"/>
    </source>
</evidence>
<dbReference type="InterPro" id="IPR006626">
    <property type="entry name" value="PbH1"/>
</dbReference>
<protein>
    <recommendedName>
        <fullName evidence="6">Right handed beta helix domain-containing protein</fullName>
    </recommendedName>
</protein>
<feature type="chain" id="PRO_5038707004" description="Right handed beta helix domain-containing protein" evidence="5">
    <location>
        <begin position="25"/>
        <end position="730"/>
    </location>
</feature>
<feature type="signal peptide" evidence="5">
    <location>
        <begin position="1"/>
        <end position="24"/>
    </location>
</feature>
<dbReference type="OrthoDB" id="9765222at2"/>
<gene>
    <name evidence="7" type="ORF">E1261_09330</name>
</gene>
<keyword evidence="8" id="KW-1185">Reference proteome</keyword>
<keyword evidence="2" id="KW-0964">Secreted</keyword>
<evidence type="ECO:0000259" key="6">
    <source>
        <dbReference type="Pfam" id="PF13229"/>
    </source>
</evidence>
<dbReference type="InterPro" id="IPR052052">
    <property type="entry name" value="Polysaccharide_Lyase_9"/>
</dbReference>
<evidence type="ECO:0000256" key="5">
    <source>
        <dbReference type="SAM" id="SignalP"/>
    </source>
</evidence>
<dbReference type="InterPro" id="IPR011050">
    <property type="entry name" value="Pectin_lyase_fold/virulence"/>
</dbReference>
<evidence type="ECO:0000256" key="2">
    <source>
        <dbReference type="ARBA" id="ARBA00022525"/>
    </source>
</evidence>
<evidence type="ECO:0000313" key="8">
    <source>
        <dbReference type="Proteomes" id="UP000295075"/>
    </source>
</evidence>
<dbReference type="InterPro" id="IPR039448">
    <property type="entry name" value="Beta_helix"/>
</dbReference>
<dbReference type="GO" id="GO:0016837">
    <property type="term" value="F:carbon-oxygen lyase activity, acting on polysaccharides"/>
    <property type="evidence" value="ECO:0007669"/>
    <property type="project" value="TreeGrafter"/>
</dbReference>
<keyword evidence="3 5" id="KW-0732">Signal</keyword>
<evidence type="ECO:0000256" key="3">
    <source>
        <dbReference type="ARBA" id="ARBA00022729"/>
    </source>
</evidence>
<accession>A0A4R4Q9Y0</accession>
<dbReference type="Proteomes" id="UP000295075">
    <property type="component" value="Unassembled WGS sequence"/>
</dbReference>
<feature type="domain" description="Right handed beta helix" evidence="6">
    <location>
        <begin position="107"/>
        <end position="259"/>
    </location>
</feature>
<feature type="region of interest" description="Disordered" evidence="4">
    <location>
        <begin position="378"/>
        <end position="424"/>
    </location>
</feature>
<dbReference type="EMBL" id="SMKA01000026">
    <property type="protein sequence ID" value="TDC32097.1"/>
    <property type="molecule type" value="Genomic_DNA"/>
</dbReference>
<dbReference type="Gene3D" id="2.160.20.10">
    <property type="entry name" value="Single-stranded right-handed beta-helix, Pectin lyase-like"/>
    <property type="match status" value="1"/>
</dbReference>
<evidence type="ECO:0000256" key="1">
    <source>
        <dbReference type="ARBA" id="ARBA00004613"/>
    </source>
</evidence>
<comment type="subcellular location">
    <subcellularLocation>
        <location evidence="1">Secreted</location>
    </subcellularLocation>
</comment>
<reference evidence="7 8" key="1">
    <citation type="submission" date="2019-03" db="EMBL/GenBank/DDBJ databases">
        <title>Draft genome sequences of novel Actinobacteria.</title>
        <authorList>
            <person name="Sahin N."/>
            <person name="Ay H."/>
            <person name="Saygin H."/>
        </authorList>
    </citation>
    <scope>NUCLEOTIDE SEQUENCE [LARGE SCALE GENOMIC DNA]</scope>
    <source>
        <strain evidence="7 8">JCM 30547</strain>
    </source>
</reference>
<comment type="caution">
    <text evidence="7">The sequence shown here is derived from an EMBL/GenBank/DDBJ whole genome shotgun (WGS) entry which is preliminary data.</text>
</comment>
<dbReference type="SMART" id="SM00710">
    <property type="entry name" value="PbH1"/>
    <property type="match status" value="9"/>
</dbReference>
<dbReference type="InterPro" id="IPR059226">
    <property type="entry name" value="Choice_anch_Q_dom"/>
</dbReference>
<dbReference type="Pfam" id="PF13229">
    <property type="entry name" value="Beta_helix"/>
    <property type="match status" value="1"/>
</dbReference>
<organism evidence="7 8">
    <name type="scientific">Kribbella albertanoniae</name>
    <dbReference type="NCBI Taxonomy" id="1266829"/>
    <lineage>
        <taxon>Bacteria</taxon>
        <taxon>Bacillati</taxon>
        <taxon>Actinomycetota</taxon>
        <taxon>Actinomycetes</taxon>
        <taxon>Propionibacteriales</taxon>
        <taxon>Kribbellaceae</taxon>
        <taxon>Kribbella</taxon>
    </lineage>
</organism>
<dbReference type="InterPro" id="IPR012334">
    <property type="entry name" value="Pectin_lyas_fold"/>
</dbReference>
<sequence length="730" mass="74771">MKRRQAAGVAIAGLMILGLPPTLAGTADAAGRILTVGKAGAQYSTIQAAANASLPGDTIVISAGTYQEALTPKSGGYGQEIVYQAAPGARVVLDGNKTLKSGNGLLNLDGKSWLKFDGIAVTKSPTHGVYGYQVSHITFTRCEVSSSSNGGLVILGGSDIVVDGCDVHHNNDKGTSASHEAITLGEGSTRFDIRNNHVHDNGEEGIDAKYDDNAAGVIRNNLVHDNRGPNIYVDSSSGVEVSGNTTYGAKESTKAGIAIAVEDYSSSRKAQNIRIVNNVSYQNAGGGISFWKESSGTISGISIINNTIANNPKPGIVGASEVSGSGNVVRNTIFAGNSSGIGGPFTSDHNLTSDPGFVDPGNGDYHLRDGSAAIDAGSATGVPAVDRDGVARPQGNGYDVGAYEGVGGGGPTDPPPTGDWDPRQPGPNDLFTATDGSVNYFRSAIGANPRLDANSAAIVNSMGSNTPRLNGPEWQITVFTSSNSDPVYHPEFSEDWGCSVGDGIHIPDYATRELPSPGDEWIVVYNKDDKTVKSIWGASKASGSWNGSCGGTWPAASGGGTESKTSGVGTGAEVQAGAGFILNSEISTGAIEHALYFTSRTTCSNFRKPAGKSDGGTSGSSCVPMGARLQLDPSVDCAGLAGASSGEKMICVAMQKYGGYVLDSGGPGPISGIGVAGDDLTDPNRAPWQTPGDGMRPGGILNKVGLDGSTAALSHIPWNKLRVLASWNGQ</sequence>